<dbReference type="RefSeq" id="WP_054198735.1">
    <property type="nucleotide sequence ID" value="NZ_JNOC01000109.1"/>
</dbReference>
<comment type="caution">
    <text evidence="1">The sequence shown here is derived from an EMBL/GenBank/DDBJ whole genome shotgun (WGS) entry which is preliminary data.</text>
</comment>
<protein>
    <submittedName>
        <fullName evidence="1">Uncharacterized protein</fullName>
    </submittedName>
</protein>
<organism evidence="1 2">
    <name type="scientific">Helicobacter pullorum</name>
    <dbReference type="NCBI Taxonomy" id="35818"/>
    <lineage>
        <taxon>Bacteria</taxon>
        <taxon>Pseudomonadati</taxon>
        <taxon>Campylobacterota</taxon>
        <taxon>Epsilonproteobacteria</taxon>
        <taxon>Campylobacterales</taxon>
        <taxon>Helicobacteraceae</taxon>
        <taxon>Helicobacter</taxon>
    </lineage>
</organism>
<proteinExistence type="predicted"/>
<dbReference type="PATRIC" id="fig|35818.11.peg.108"/>
<dbReference type="AlphaFoldDB" id="A0A0N0LSF6"/>
<dbReference type="EMBL" id="JNOC01000109">
    <property type="protein sequence ID" value="KPH54708.1"/>
    <property type="molecule type" value="Genomic_DNA"/>
</dbReference>
<accession>A0A0N0LSF6</accession>
<name>A0A0N0LSF6_9HELI</name>
<sequence length="142" mass="16354">MLLLANQTIGVKIPPYLNNGEYLEALEVFKLPKRVTYYAAKLPDSYINSKVLIRIKCTPKGNLATRYSILAGLHIGEKQYYAANDTHGYWNPARTEYEKFFIDTLSTNRVAAVSNYTNLESLETPEVLMDYWYVEADIYRIV</sequence>
<evidence type="ECO:0000313" key="1">
    <source>
        <dbReference type="EMBL" id="KPH54708.1"/>
    </source>
</evidence>
<evidence type="ECO:0000313" key="2">
    <source>
        <dbReference type="Proteomes" id="UP000037997"/>
    </source>
</evidence>
<reference evidence="1 2" key="1">
    <citation type="submission" date="2014-06" db="EMBL/GenBank/DDBJ databases">
        <title>Helicobacter pullorum isolates in fresh chicken meat - phenotypic and genotypic features.</title>
        <authorList>
            <person name="Borges V."/>
            <person name="Santos A."/>
            <person name="Correia C.B."/>
            <person name="Saraiva M."/>
            <person name="Menard A."/>
            <person name="Vieira L."/>
            <person name="Sampaio D.A."/>
            <person name="Gomes J.P."/>
            <person name="Oleastro M."/>
        </authorList>
    </citation>
    <scope>NUCLEOTIDE SEQUENCE [LARGE SCALE GENOMIC DNA]</scope>
    <source>
        <strain evidence="1 2">229334/12</strain>
    </source>
</reference>
<dbReference type="Proteomes" id="UP000037997">
    <property type="component" value="Unassembled WGS sequence"/>
</dbReference>
<gene>
    <name evidence="1" type="ORF">HPU229334_00550</name>
</gene>